<organism evidence="2 3">
    <name type="scientific">Anisodus tanguticus</name>
    <dbReference type="NCBI Taxonomy" id="243964"/>
    <lineage>
        <taxon>Eukaryota</taxon>
        <taxon>Viridiplantae</taxon>
        <taxon>Streptophyta</taxon>
        <taxon>Embryophyta</taxon>
        <taxon>Tracheophyta</taxon>
        <taxon>Spermatophyta</taxon>
        <taxon>Magnoliopsida</taxon>
        <taxon>eudicotyledons</taxon>
        <taxon>Gunneridae</taxon>
        <taxon>Pentapetalae</taxon>
        <taxon>asterids</taxon>
        <taxon>lamiids</taxon>
        <taxon>Solanales</taxon>
        <taxon>Solanaceae</taxon>
        <taxon>Solanoideae</taxon>
        <taxon>Hyoscyameae</taxon>
        <taxon>Anisodus</taxon>
    </lineage>
</organism>
<evidence type="ECO:0000313" key="3">
    <source>
        <dbReference type="Proteomes" id="UP001291623"/>
    </source>
</evidence>
<proteinExistence type="predicted"/>
<dbReference type="AlphaFoldDB" id="A0AAE1RC71"/>
<feature type="compositionally biased region" description="Acidic residues" evidence="1">
    <location>
        <begin position="52"/>
        <end position="63"/>
    </location>
</feature>
<accession>A0AAE1RC71</accession>
<reference evidence="2" key="1">
    <citation type="submission" date="2023-12" db="EMBL/GenBank/DDBJ databases">
        <title>Genome assembly of Anisodus tanguticus.</title>
        <authorList>
            <person name="Wang Y.-J."/>
        </authorList>
    </citation>
    <scope>NUCLEOTIDE SEQUENCE</scope>
    <source>
        <strain evidence="2">KB-2021</strain>
        <tissue evidence="2">Leaf</tissue>
    </source>
</reference>
<evidence type="ECO:0000256" key="1">
    <source>
        <dbReference type="SAM" id="MobiDB-lite"/>
    </source>
</evidence>
<name>A0AAE1RC71_9SOLA</name>
<gene>
    <name evidence="2" type="ORF">RND71_034191</name>
</gene>
<feature type="region of interest" description="Disordered" evidence="1">
    <location>
        <begin position="35"/>
        <end position="73"/>
    </location>
</feature>
<protein>
    <submittedName>
        <fullName evidence="2">Uncharacterized protein</fullName>
    </submittedName>
</protein>
<dbReference type="Proteomes" id="UP001291623">
    <property type="component" value="Unassembled WGS sequence"/>
</dbReference>
<dbReference type="EMBL" id="JAVYJV010000018">
    <property type="protein sequence ID" value="KAK4347852.1"/>
    <property type="molecule type" value="Genomic_DNA"/>
</dbReference>
<keyword evidence="3" id="KW-1185">Reference proteome</keyword>
<sequence length="181" mass="21473">MNSRDGKHVDILSELAEKYKHNKLVDDSLERCITQSSTIEDEDPKIKKETEALESDIQDENGEELPKKESKPNSLSQLTHKYIHRQRIASGLRELGWMFQVCNEFERLPVQCTYDFVPSYEVFEEVERGSQERHHMKVHERIVILYLKLSWEEQHLYEFIKDLLELLITLKDTLDELEKVV</sequence>
<comment type="caution">
    <text evidence="2">The sequence shown here is derived from an EMBL/GenBank/DDBJ whole genome shotgun (WGS) entry which is preliminary data.</text>
</comment>
<evidence type="ECO:0000313" key="2">
    <source>
        <dbReference type="EMBL" id="KAK4347852.1"/>
    </source>
</evidence>